<evidence type="ECO:0000313" key="1">
    <source>
        <dbReference type="EMBL" id="SVD32862.1"/>
    </source>
</evidence>
<feature type="non-terminal residue" evidence="1">
    <location>
        <position position="1"/>
    </location>
</feature>
<organism evidence="1">
    <name type="scientific">marine metagenome</name>
    <dbReference type="NCBI Taxonomy" id="408172"/>
    <lineage>
        <taxon>unclassified sequences</taxon>
        <taxon>metagenomes</taxon>
        <taxon>ecological metagenomes</taxon>
    </lineage>
</organism>
<name>A0A382UFG6_9ZZZZ</name>
<dbReference type="AlphaFoldDB" id="A0A382UFG6"/>
<accession>A0A382UFG6</accession>
<dbReference type="EMBL" id="UINC01143753">
    <property type="protein sequence ID" value="SVD32862.1"/>
    <property type="molecule type" value="Genomic_DNA"/>
</dbReference>
<sequence length="28" mass="3357">ALKLYEKIGFKGIKSNRGQWLKFYKQLV</sequence>
<gene>
    <name evidence="1" type="ORF">METZ01_LOCUS385716</name>
</gene>
<protein>
    <submittedName>
        <fullName evidence="1">Uncharacterized protein</fullName>
    </submittedName>
</protein>
<proteinExistence type="predicted"/>
<reference evidence="1" key="1">
    <citation type="submission" date="2018-05" db="EMBL/GenBank/DDBJ databases">
        <authorList>
            <person name="Lanie J.A."/>
            <person name="Ng W.-L."/>
            <person name="Kazmierczak K.M."/>
            <person name="Andrzejewski T.M."/>
            <person name="Davidsen T.M."/>
            <person name="Wayne K.J."/>
            <person name="Tettelin H."/>
            <person name="Glass J.I."/>
            <person name="Rusch D."/>
            <person name="Podicherti R."/>
            <person name="Tsui H.-C.T."/>
            <person name="Winkler M.E."/>
        </authorList>
    </citation>
    <scope>NUCLEOTIDE SEQUENCE</scope>
</reference>